<feature type="compositionally biased region" description="Basic and acidic residues" evidence="1">
    <location>
        <begin position="80"/>
        <end position="97"/>
    </location>
</feature>
<protein>
    <submittedName>
        <fullName evidence="2">Uncharacterized protein</fullName>
    </submittedName>
</protein>
<dbReference type="RefSeq" id="WP_088253613.1">
    <property type="nucleotide sequence ID" value="NZ_NIDE01000003.1"/>
</dbReference>
<sequence length="97" mass="10636">MSLTETVIGGTLNADGTLTLDDKPNLTPGRVTVVLRSEVVHLPADDPFWQRMAVILAIPRTGRDDGGAATLTEVEQSRQQWEEHQREIERLQGEGGS</sequence>
<keyword evidence="3" id="KW-1185">Reference proteome</keyword>
<proteinExistence type="predicted"/>
<comment type="caution">
    <text evidence="2">The sequence shown here is derived from an EMBL/GenBank/DDBJ whole genome shotgun (WGS) entry which is preliminary data.</text>
</comment>
<feature type="region of interest" description="Disordered" evidence="1">
    <location>
        <begin position="73"/>
        <end position="97"/>
    </location>
</feature>
<dbReference type="EMBL" id="NIDE01000003">
    <property type="protein sequence ID" value="OWK44320.1"/>
    <property type="molecule type" value="Genomic_DNA"/>
</dbReference>
<name>A0A225DS87_9BACT</name>
<dbReference type="OrthoDB" id="9934260at2"/>
<dbReference type="AlphaFoldDB" id="A0A225DS87"/>
<gene>
    <name evidence="2" type="ORF">FRUB_02252</name>
</gene>
<dbReference type="Proteomes" id="UP000214646">
    <property type="component" value="Unassembled WGS sequence"/>
</dbReference>
<accession>A0A225DS87</accession>
<evidence type="ECO:0000313" key="2">
    <source>
        <dbReference type="EMBL" id="OWK44320.1"/>
    </source>
</evidence>
<organism evidence="2 3">
    <name type="scientific">Fimbriiglobus ruber</name>
    <dbReference type="NCBI Taxonomy" id="1908690"/>
    <lineage>
        <taxon>Bacteria</taxon>
        <taxon>Pseudomonadati</taxon>
        <taxon>Planctomycetota</taxon>
        <taxon>Planctomycetia</taxon>
        <taxon>Gemmatales</taxon>
        <taxon>Gemmataceae</taxon>
        <taxon>Fimbriiglobus</taxon>
    </lineage>
</organism>
<reference evidence="3" key="1">
    <citation type="submission" date="2017-06" db="EMBL/GenBank/DDBJ databases">
        <title>Genome analysis of Fimbriiglobus ruber SP5, the first member of the order Planctomycetales with confirmed chitinolytic capability.</title>
        <authorList>
            <person name="Ravin N.V."/>
            <person name="Rakitin A.L."/>
            <person name="Ivanova A.A."/>
            <person name="Beletsky A.V."/>
            <person name="Kulichevskaya I.S."/>
            <person name="Mardanov A.V."/>
            <person name="Dedysh S.N."/>
        </authorList>
    </citation>
    <scope>NUCLEOTIDE SEQUENCE [LARGE SCALE GENOMIC DNA]</scope>
    <source>
        <strain evidence="3">SP5</strain>
    </source>
</reference>
<evidence type="ECO:0000313" key="3">
    <source>
        <dbReference type="Proteomes" id="UP000214646"/>
    </source>
</evidence>
<evidence type="ECO:0000256" key="1">
    <source>
        <dbReference type="SAM" id="MobiDB-lite"/>
    </source>
</evidence>